<accession>A0ABV2CU76</accession>
<reference evidence="1 2" key="1">
    <citation type="submission" date="2024-07" db="EMBL/GenBank/DDBJ databases">
        <title>Uliginosibacterium paludis KCTC:42655.</title>
        <authorList>
            <person name="Kim M.K."/>
        </authorList>
    </citation>
    <scope>NUCLEOTIDE SEQUENCE [LARGE SCALE GENOMIC DNA]</scope>
    <source>
        <strain evidence="1 2">KCTC 42655</strain>
    </source>
</reference>
<keyword evidence="2" id="KW-1185">Reference proteome</keyword>
<organism evidence="1 2">
    <name type="scientific">Uliginosibacterium paludis</name>
    <dbReference type="NCBI Taxonomy" id="1615952"/>
    <lineage>
        <taxon>Bacteria</taxon>
        <taxon>Pseudomonadati</taxon>
        <taxon>Pseudomonadota</taxon>
        <taxon>Betaproteobacteria</taxon>
        <taxon>Rhodocyclales</taxon>
        <taxon>Zoogloeaceae</taxon>
        <taxon>Uliginosibacterium</taxon>
    </lineage>
</organism>
<evidence type="ECO:0000313" key="1">
    <source>
        <dbReference type="EMBL" id="MET1491479.1"/>
    </source>
</evidence>
<evidence type="ECO:0008006" key="3">
    <source>
        <dbReference type="Google" id="ProtNLM"/>
    </source>
</evidence>
<proteinExistence type="predicted"/>
<protein>
    <recommendedName>
        <fullName evidence="3">Transcriptional regulator</fullName>
    </recommendedName>
</protein>
<gene>
    <name evidence="1" type="ORF">ABVT11_16695</name>
</gene>
<sequence length="83" mass="8913">MNDLPAAILLALAGPEPQPVARLRKQLGWPMSVLLRELHPLAALGLIEWQREPRRECVGLTAAGRALLVQTGVAALSPGDDRS</sequence>
<comment type="caution">
    <text evidence="1">The sequence shown here is derived from an EMBL/GenBank/DDBJ whole genome shotgun (WGS) entry which is preliminary data.</text>
</comment>
<dbReference type="RefSeq" id="WP_345927430.1">
    <property type="nucleotide sequence ID" value="NZ_JBDIVF010000004.1"/>
</dbReference>
<dbReference type="EMBL" id="JBEWLZ010000012">
    <property type="protein sequence ID" value="MET1491479.1"/>
    <property type="molecule type" value="Genomic_DNA"/>
</dbReference>
<dbReference type="InterPro" id="IPR036388">
    <property type="entry name" value="WH-like_DNA-bd_sf"/>
</dbReference>
<evidence type="ECO:0000313" key="2">
    <source>
        <dbReference type="Proteomes" id="UP001548590"/>
    </source>
</evidence>
<dbReference type="Gene3D" id="1.10.10.10">
    <property type="entry name" value="Winged helix-like DNA-binding domain superfamily/Winged helix DNA-binding domain"/>
    <property type="match status" value="1"/>
</dbReference>
<dbReference type="InterPro" id="IPR036390">
    <property type="entry name" value="WH_DNA-bd_sf"/>
</dbReference>
<dbReference type="SUPFAM" id="SSF46785">
    <property type="entry name" value="Winged helix' DNA-binding domain"/>
    <property type="match status" value="1"/>
</dbReference>
<dbReference type="Pfam" id="PF12840">
    <property type="entry name" value="HTH_20"/>
    <property type="match status" value="1"/>
</dbReference>
<name>A0ABV2CU76_9RHOO</name>
<dbReference type="Proteomes" id="UP001548590">
    <property type="component" value="Unassembled WGS sequence"/>
</dbReference>